<dbReference type="InterPro" id="IPR058240">
    <property type="entry name" value="rSAM_sf"/>
</dbReference>
<dbReference type="InterPro" id="IPR050377">
    <property type="entry name" value="Radical_SAM_PqqE_MftC-like"/>
</dbReference>
<keyword evidence="5" id="KW-0411">Iron-sulfur</keyword>
<feature type="domain" description="4Fe4S-binding SPASM" evidence="7">
    <location>
        <begin position="276"/>
        <end position="336"/>
    </location>
</feature>
<dbReference type="Pfam" id="PF13186">
    <property type="entry name" value="SPASM"/>
    <property type="match status" value="1"/>
</dbReference>
<keyword evidence="4" id="KW-0408">Iron</keyword>
<dbReference type="SFLD" id="SFLDS00029">
    <property type="entry name" value="Radical_SAM"/>
    <property type="match status" value="1"/>
</dbReference>
<dbReference type="PANTHER" id="PTHR11228:SF7">
    <property type="entry name" value="PQQA PEPTIDE CYCLASE"/>
    <property type="match status" value="1"/>
</dbReference>
<evidence type="ECO:0000256" key="3">
    <source>
        <dbReference type="ARBA" id="ARBA00022723"/>
    </source>
</evidence>
<evidence type="ECO:0000259" key="6">
    <source>
        <dbReference type="Pfam" id="PF04055"/>
    </source>
</evidence>
<keyword evidence="9" id="KW-1185">Reference proteome</keyword>
<evidence type="ECO:0000256" key="2">
    <source>
        <dbReference type="ARBA" id="ARBA00022691"/>
    </source>
</evidence>
<dbReference type="CDD" id="cd21109">
    <property type="entry name" value="SPASM"/>
    <property type="match status" value="1"/>
</dbReference>
<dbReference type="Gene3D" id="3.20.20.70">
    <property type="entry name" value="Aldolase class I"/>
    <property type="match status" value="1"/>
</dbReference>
<evidence type="ECO:0000256" key="1">
    <source>
        <dbReference type="ARBA" id="ARBA00001966"/>
    </source>
</evidence>
<evidence type="ECO:0000256" key="5">
    <source>
        <dbReference type="ARBA" id="ARBA00023014"/>
    </source>
</evidence>
<gene>
    <name evidence="8" type="primary">moaA_1</name>
    <name evidence="8" type="ORF">SIID45300_00079</name>
</gene>
<dbReference type="SUPFAM" id="SSF102114">
    <property type="entry name" value="Radical SAM enzymes"/>
    <property type="match status" value="1"/>
</dbReference>
<dbReference type="CDD" id="cd01335">
    <property type="entry name" value="Radical_SAM"/>
    <property type="match status" value="1"/>
</dbReference>
<dbReference type="EMBL" id="BAAFGK010000001">
    <property type="protein sequence ID" value="GAB0055783.1"/>
    <property type="molecule type" value="Genomic_DNA"/>
</dbReference>
<evidence type="ECO:0000313" key="9">
    <source>
        <dbReference type="Proteomes" id="UP001628193"/>
    </source>
</evidence>
<dbReference type="InterPro" id="IPR007197">
    <property type="entry name" value="rSAM"/>
</dbReference>
<sequence length="357" mass="39897">MSPLLHLAGAILLANLPRAHPRPYKLTFSVTNRCNARCRLCNIWQKSEPAHPLAAAEIDRFLTRHPHWSWIDLTGGEPLLRPDLPELVAIILRRVPRLYHLHLPTNAVSPALTIQRIGQILALDPPRLTITLSLDGPPDQHDALRGVPGNWEGVMAVFEHFRAHPDPRLQLFFGFTLSDHTAGTLHETMRQVQTRFPGVTARHWHLNLAHHSAHYYDNAAARLFTPERATARQDEITALLNAKRSRRFIDPVAFLECLYLSRAGAFLRGQTHPMPCRALDTSLFLAADGTLYPCSIWDRPLGNLRDHDGNLAALLASAPTRAIRAEIRAARCPGCWTPCDAYPTILNNLLPDLSGTA</sequence>
<evidence type="ECO:0000256" key="4">
    <source>
        <dbReference type="ARBA" id="ARBA00023004"/>
    </source>
</evidence>
<keyword evidence="2" id="KW-0949">S-adenosyl-L-methionine</keyword>
<dbReference type="Proteomes" id="UP001628193">
    <property type="component" value="Unassembled WGS sequence"/>
</dbReference>
<dbReference type="InterPro" id="IPR023885">
    <property type="entry name" value="4Fe4S-binding_SPASM_dom"/>
</dbReference>
<feature type="domain" description="Radical SAM core" evidence="6">
    <location>
        <begin position="29"/>
        <end position="164"/>
    </location>
</feature>
<dbReference type="RefSeq" id="WP_420903495.1">
    <property type="nucleotide sequence ID" value="NZ_BAAFGK010000001.1"/>
</dbReference>
<reference evidence="8 9" key="1">
    <citation type="submission" date="2024-09" db="EMBL/GenBank/DDBJ databases">
        <title>Draft genome sequence of Candidatus Magnetaquicoccaceae bacterium FCR-1.</title>
        <authorList>
            <person name="Shimoshige H."/>
            <person name="Shimamura S."/>
            <person name="Taoka A."/>
            <person name="Kobayashi H."/>
            <person name="Maekawa T."/>
        </authorList>
    </citation>
    <scope>NUCLEOTIDE SEQUENCE [LARGE SCALE GENOMIC DNA]</scope>
    <source>
        <strain evidence="8 9">FCR-1</strain>
    </source>
</reference>
<keyword evidence="3" id="KW-0479">Metal-binding</keyword>
<evidence type="ECO:0000259" key="7">
    <source>
        <dbReference type="Pfam" id="PF13186"/>
    </source>
</evidence>
<name>A0ABQ0C4H2_9PROT</name>
<dbReference type="SFLD" id="SFLDG01067">
    <property type="entry name" value="SPASM/twitch_domain_containing"/>
    <property type="match status" value="1"/>
</dbReference>
<organism evidence="8 9">
    <name type="scientific">Candidatus Magnetaquiglobus chichijimensis</name>
    <dbReference type="NCBI Taxonomy" id="3141448"/>
    <lineage>
        <taxon>Bacteria</taxon>
        <taxon>Pseudomonadati</taxon>
        <taxon>Pseudomonadota</taxon>
        <taxon>Magnetococcia</taxon>
        <taxon>Magnetococcales</taxon>
        <taxon>Candidatus Magnetaquicoccaceae</taxon>
        <taxon>Candidatus Magnetaquiglobus</taxon>
    </lineage>
</organism>
<proteinExistence type="predicted"/>
<evidence type="ECO:0000313" key="8">
    <source>
        <dbReference type="EMBL" id="GAB0055783.1"/>
    </source>
</evidence>
<accession>A0ABQ0C4H2</accession>
<dbReference type="InterPro" id="IPR013785">
    <property type="entry name" value="Aldolase_TIM"/>
</dbReference>
<protein>
    <submittedName>
        <fullName evidence="8">GTP 3',8-cyclase</fullName>
    </submittedName>
</protein>
<comment type="caution">
    <text evidence="8">The sequence shown here is derived from an EMBL/GenBank/DDBJ whole genome shotgun (WGS) entry which is preliminary data.</text>
</comment>
<dbReference type="PANTHER" id="PTHR11228">
    <property type="entry name" value="RADICAL SAM DOMAIN PROTEIN"/>
    <property type="match status" value="1"/>
</dbReference>
<dbReference type="Pfam" id="PF04055">
    <property type="entry name" value="Radical_SAM"/>
    <property type="match status" value="1"/>
</dbReference>
<comment type="cofactor">
    <cofactor evidence="1">
        <name>[4Fe-4S] cluster</name>
        <dbReference type="ChEBI" id="CHEBI:49883"/>
    </cofactor>
</comment>